<evidence type="ECO:0000313" key="2">
    <source>
        <dbReference type="EMBL" id="TKD06408.1"/>
    </source>
</evidence>
<sequence>MKRHAPTSAAGEGKARKLVKVGPNGKARVAPMPERAPVGMARPRAPAERHSLPTLASRRSGAVRGVGACHTCAVLGEVRLYEAVDVGKVLLCGPCADKARAETFGRAEPLDHAIMVGGFETNRRRH</sequence>
<evidence type="ECO:0000313" key="3">
    <source>
        <dbReference type="Proteomes" id="UP000309215"/>
    </source>
</evidence>
<dbReference type="RefSeq" id="WP_136930548.1">
    <property type="nucleotide sequence ID" value="NZ_SSMQ01000019.1"/>
</dbReference>
<evidence type="ECO:0000256" key="1">
    <source>
        <dbReference type="SAM" id="MobiDB-lite"/>
    </source>
</evidence>
<gene>
    <name evidence="2" type="ORF">E8A74_19500</name>
</gene>
<dbReference type="AlphaFoldDB" id="A0A4V5PMS0"/>
<name>A0A4V5PMS0_9BACT</name>
<protein>
    <submittedName>
        <fullName evidence="2">Uncharacterized protein</fullName>
    </submittedName>
</protein>
<feature type="region of interest" description="Disordered" evidence="1">
    <location>
        <begin position="1"/>
        <end position="60"/>
    </location>
</feature>
<dbReference type="Proteomes" id="UP000309215">
    <property type="component" value="Unassembled WGS sequence"/>
</dbReference>
<dbReference type="EMBL" id="SSMQ01000019">
    <property type="protein sequence ID" value="TKD06408.1"/>
    <property type="molecule type" value="Genomic_DNA"/>
</dbReference>
<reference evidence="2 3" key="1">
    <citation type="submission" date="2019-04" db="EMBL/GenBank/DDBJ databases">
        <authorList>
            <person name="Li Y."/>
            <person name="Wang J."/>
        </authorList>
    </citation>
    <scope>NUCLEOTIDE SEQUENCE [LARGE SCALE GENOMIC DNA]</scope>
    <source>
        <strain evidence="2 3">DSM 14668</strain>
    </source>
</reference>
<organism evidence="2 3">
    <name type="scientific">Polyangium fumosum</name>
    <dbReference type="NCBI Taxonomy" id="889272"/>
    <lineage>
        <taxon>Bacteria</taxon>
        <taxon>Pseudomonadati</taxon>
        <taxon>Myxococcota</taxon>
        <taxon>Polyangia</taxon>
        <taxon>Polyangiales</taxon>
        <taxon>Polyangiaceae</taxon>
        <taxon>Polyangium</taxon>
    </lineage>
</organism>
<dbReference type="OrthoDB" id="9848883at2"/>
<accession>A0A4V5PMS0</accession>
<proteinExistence type="predicted"/>
<keyword evidence="3" id="KW-1185">Reference proteome</keyword>
<comment type="caution">
    <text evidence="2">The sequence shown here is derived from an EMBL/GenBank/DDBJ whole genome shotgun (WGS) entry which is preliminary data.</text>
</comment>